<dbReference type="PANTHER" id="PTHR43124">
    <property type="entry name" value="PURINE EFFLUX PUMP PBUE"/>
    <property type="match status" value="1"/>
</dbReference>
<dbReference type="SUPFAM" id="SSF103473">
    <property type="entry name" value="MFS general substrate transporter"/>
    <property type="match status" value="1"/>
</dbReference>
<protein>
    <recommendedName>
        <fullName evidence="7">Major facilitator superfamily (MFS) profile domain-containing protein</fullName>
    </recommendedName>
</protein>
<keyword evidence="5 6" id="KW-0472">Membrane</keyword>
<organism evidence="8 9">
    <name type="scientific">Roseateles puraquae</name>
    <dbReference type="NCBI Taxonomy" id="431059"/>
    <lineage>
        <taxon>Bacteria</taxon>
        <taxon>Pseudomonadati</taxon>
        <taxon>Pseudomonadota</taxon>
        <taxon>Betaproteobacteria</taxon>
        <taxon>Burkholderiales</taxon>
        <taxon>Sphaerotilaceae</taxon>
        <taxon>Roseateles</taxon>
    </lineage>
</organism>
<feature type="transmembrane region" description="Helical" evidence="6">
    <location>
        <begin position="330"/>
        <end position="351"/>
    </location>
</feature>
<feature type="transmembrane region" description="Helical" evidence="6">
    <location>
        <begin position="237"/>
        <end position="256"/>
    </location>
</feature>
<keyword evidence="2" id="KW-1003">Cell membrane</keyword>
<evidence type="ECO:0000256" key="3">
    <source>
        <dbReference type="ARBA" id="ARBA00022692"/>
    </source>
</evidence>
<feature type="transmembrane region" description="Helical" evidence="6">
    <location>
        <begin position="129"/>
        <end position="148"/>
    </location>
</feature>
<evidence type="ECO:0000256" key="2">
    <source>
        <dbReference type="ARBA" id="ARBA00022475"/>
    </source>
</evidence>
<dbReference type="AlphaFoldDB" id="A0A254N5M9"/>
<dbReference type="EMBL" id="NISI01000005">
    <property type="protein sequence ID" value="OWR03349.1"/>
    <property type="molecule type" value="Genomic_DNA"/>
</dbReference>
<evidence type="ECO:0000259" key="7">
    <source>
        <dbReference type="PROSITE" id="PS50850"/>
    </source>
</evidence>
<keyword evidence="9" id="KW-1185">Reference proteome</keyword>
<keyword evidence="3 6" id="KW-0812">Transmembrane</keyword>
<dbReference type="RefSeq" id="WP_088483586.1">
    <property type="nucleotide sequence ID" value="NZ_NISI01000005.1"/>
</dbReference>
<dbReference type="PROSITE" id="PS50850">
    <property type="entry name" value="MFS"/>
    <property type="match status" value="1"/>
</dbReference>
<feature type="transmembrane region" description="Helical" evidence="6">
    <location>
        <begin position="268"/>
        <end position="285"/>
    </location>
</feature>
<dbReference type="Proteomes" id="UP000197446">
    <property type="component" value="Unassembled WGS sequence"/>
</dbReference>
<feature type="transmembrane region" description="Helical" evidence="6">
    <location>
        <begin position="297"/>
        <end position="318"/>
    </location>
</feature>
<dbReference type="GO" id="GO:0022857">
    <property type="term" value="F:transmembrane transporter activity"/>
    <property type="evidence" value="ECO:0007669"/>
    <property type="project" value="InterPro"/>
</dbReference>
<evidence type="ECO:0000256" key="6">
    <source>
        <dbReference type="SAM" id="Phobius"/>
    </source>
</evidence>
<dbReference type="GO" id="GO:0005886">
    <property type="term" value="C:plasma membrane"/>
    <property type="evidence" value="ECO:0007669"/>
    <property type="project" value="UniProtKB-SubCell"/>
</dbReference>
<feature type="transmembrane region" description="Helical" evidence="6">
    <location>
        <begin position="72"/>
        <end position="98"/>
    </location>
</feature>
<comment type="subcellular location">
    <subcellularLocation>
        <location evidence="1">Cell membrane</location>
        <topology evidence="1">Multi-pass membrane protein</topology>
    </subcellularLocation>
</comment>
<dbReference type="OrthoDB" id="8586858at2"/>
<gene>
    <name evidence="8" type="ORF">CDO81_12650</name>
</gene>
<dbReference type="CDD" id="cd06174">
    <property type="entry name" value="MFS"/>
    <property type="match status" value="1"/>
</dbReference>
<dbReference type="Gene3D" id="1.20.1250.20">
    <property type="entry name" value="MFS general substrate transporter like domains"/>
    <property type="match status" value="2"/>
</dbReference>
<reference evidence="8 9" key="1">
    <citation type="journal article" date="2007" name="Int. J. Syst. Evol. Microbiol.">
        <title>Description of Pelomonas aquatica sp. nov. and Pelomonas puraquae sp. nov., isolated from industrial and haemodialysis water.</title>
        <authorList>
            <person name="Gomila M."/>
            <person name="Bowien B."/>
            <person name="Falsen E."/>
            <person name="Moore E.R."/>
            <person name="Lalucat J."/>
        </authorList>
    </citation>
    <scope>NUCLEOTIDE SEQUENCE [LARGE SCALE GENOMIC DNA]</scope>
    <source>
        <strain evidence="8 9">CCUG 52769</strain>
    </source>
</reference>
<feature type="domain" description="Major facilitator superfamily (MFS) profile" evidence="7">
    <location>
        <begin position="6"/>
        <end position="388"/>
    </location>
</feature>
<accession>A0A254N5M9</accession>
<evidence type="ECO:0000313" key="8">
    <source>
        <dbReference type="EMBL" id="OWR03349.1"/>
    </source>
</evidence>
<evidence type="ECO:0000313" key="9">
    <source>
        <dbReference type="Proteomes" id="UP000197446"/>
    </source>
</evidence>
<sequence length="395" mass="40115">MTSRQGIFLYYLCGVFAASQLGKLAALAPLIAQELQVGLAAMAGITALLEVCGAVLGASAGRWLPRLGLHRALLLAVLALALGALGASFGHTAWALAAGRLLESLGYLAIVVAAPVLIARTASPRNQPAAMALWSTFVPVGMAVGAWAYAQAAELTGWRWAQGLSVVCGSALAAGLHMTRHSPPALAHQEADRRTQARQPTGALIGCLVAAFGAYVVAEVGLLALLPSLLTQSGMSLAAAGTWTAAAALANVPASLFAARLMRRGTDLAAPLGVALGGSGLLYVLTYHEALPAEARAAAAIAVNLFSGVFATLVFALLPRAAGSADRMALASGRLTQFGASGALIGPPWVGAFAEHLGWQAAGTLSLALSALAIPLALWAWGAMKRKPVANPASM</sequence>
<dbReference type="InterPro" id="IPR020846">
    <property type="entry name" value="MFS_dom"/>
</dbReference>
<name>A0A254N5M9_9BURK</name>
<dbReference type="InterPro" id="IPR050189">
    <property type="entry name" value="MFS_Efflux_Transporters"/>
</dbReference>
<dbReference type="Pfam" id="PF07690">
    <property type="entry name" value="MFS_1"/>
    <property type="match status" value="1"/>
</dbReference>
<dbReference type="InterPro" id="IPR036259">
    <property type="entry name" value="MFS_trans_sf"/>
</dbReference>
<feature type="transmembrane region" description="Helical" evidence="6">
    <location>
        <begin position="200"/>
        <end position="225"/>
    </location>
</feature>
<comment type="caution">
    <text evidence="8">The sequence shown here is derived from an EMBL/GenBank/DDBJ whole genome shotgun (WGS) entry which is preliminary data.</text>
</comment>
<feature type="transmembrane region" description="Helical" evidence="6">
    <location>
        <begin position="160"/>
        <end position="179"/>
    </location>
</feature>
<feature type="transmembrane region" description="Helical" evidence="6">
    <location>
        <begin position="104"/>
        <end position="122"/>
    </location>
</feature>
<evidence type="ECO:0000256" key="1">
    <source>
        <dbReference type="ARBA" id="ARBA00004651"/>
    </source>
</evidence>
<dbReference type="InterPro" id="IPR011701">
    <property type="entry name" value="MFS"/>
</dbReference>
<dbReference type="PANTHER" id="PTHR43124:SF3">
    <property type="entry name" value="CHLORAMPHENICOL EFFLUX PUMP RV0191"/>
    <property type="match status" value="1"/>
</dbReference>
<keyword evidence="4 6" id="KW-1133">Transmembrane helix</keyword>
<evidence type="ECO:0000256" key="4">
    <source>
        <dbReference type="ARBA" id="ARBA00022989"/>
    </source>
</evidence>
<feature type="transmembrane region" description="Helical" evidence="6">
    <location>
        <begin position="7"/>
        <end position="31"/>
    </location>
</feature>
<evidence type="ECO:0000256" key="5">
    <source>
        <dbReference type="ARBA" id="ARBA00023136"/>
    </source>
</evidence>
<proteinExistence type="predicted"/>
<feature type="transmembrane region" description="Helical" evidence="6">
    <location>
        <begin position="37"/>
        <end position="60"/>
    </location>
</feature>
<feature type="transmembrane region" description="Helical" evidence="6">
    <location>
        <begin position="357"/>
        <end position="381"/>
    </location>
</feature>